<dbReference type="EMBL" id="JBBJCI010000288">
    <property type="protein sequence ID" value="KAK7235950.1"/>
    <property type="molecule type" value="Genomic_DNA"/>
</dbReference>
<accession>A0ABR1FR49</accession>
<name>A0ABR1FR49_AURAN</name>
<gene>
    <name evidence="1" type="ORF">SO694_00065126</name>
</gene>
<keyword evidence="2" id="KW-1185">Reference proteome</keyword>
<protein>
    <recommendedName>
        <fullName evidence="3">Nucleotide-diphospho-sugar transferase domain-containing protein</fullName>
    </recommendedName>
</protein>
<organism evidence="1 2">
    <name type="scientific">Aureococcus anophagefferens</name>
    <name type="common">Harmful bloom alga</name>
    <dbReference type="NCBI Taxonomy" id="44056"/>
    <lineage>
        <taxon>Eukaryota</taxon>
        <taxon>Sar</taxon>
        <taxon>Stramenopiles</taxon>
        <taxon>Ochrophyta</taxon>
        <taxon>Pelagophyceae</taxon>
        <taxon>Pelagomonadales</taxon>
        <taxon>Pelagomonadaceae</taxon>
        <taxon>Aureococcus</taxon>
    </lineage>
</organism>
<evidence type="ECO:0000313" key="2">
    <source>
        <dbReference type="Proteomes" id="UP001363151"/>
    </source>
</evidence>
<proteinExistence type="predicted"/>
<comment type="caution">
    <text evidence="1">The sequence shown here is derived from an EMBL/GenBank/DDBJ whole genome shotgun (WGS) entry which is preliminary data.</text>
</comment>
<evidence type="ECO:0000313" key="1">
    <source>
        <dbReference type="EMBL" id="KAK7235950.1"/>
    </source>
</evidence>
<dbReference type="Proteomes" id="UP001363151">
    <property type="component" value="Unassembled WGS sequence"/>
</dbReference>
<sequence length="561" mass="61971">MATRPALLEVALFLRTLRRFDASRRVYVASDTAVAAYVSRVANATAVPCLVKYENYSRVWMKKKRWGPMNVWTHLQLEKTTVMARALDDGAPGVLFADADVAWLAPLPPAGAGAVGVSPCLCRDRVEATYGAYNGGHVFARTTGVLDLWRSATSRSRYMEQAALEEVYAETAGAFLWDARANVEWLNVVASHSVDGRDHAADLVADGDTVAWLGRRLLSAHAHVVPTANQPAFQRRALGPMLDALRHSAVEPDLCATHHLLCAGARPCAPADWLFDRRNVTVHVATFAPGHGNAATNYYHFFYGLLVPVLHWLEELRPRPGDVVVRLQHGVRRFLSDGVRPQVLNEPPFHRGATHRFLPQLLRLAGRDACVQMGVVRPRRVRVLGTGPRARPSQVEAPDRNGSGAAAAHVTLANEFWDWSRLDDAAAARYTRRPEWGLDYHLYGCGRFDDGARRELAARVAAARDALLRACRCAAASGAPRVLVIRREHRHASDQAHQNRSLANFDDVVAALRERPWAASHEVRVVDFGDADLCRQACETAAATVLIAQHRAETNHWFRGS</sequence>
<reference evidence="1 2" key="1">
    <citation type="submission" date="2024-03" db="EMBL/GenBank/DDBJ databases">
        <title>Aureococcus anophagefferens CCMP1851 and Kratosvirus quantuckense: Draft genome of a second virus-susceptible host strain in the model system.</title>
        <authorList>
            <person name="Chase E."/>
            <person name="Truchon A.R."/>
            <person name="Schepens W."/>
            <person name="Wilhelm S.W."/>
        </authorList>
    </citation>
    <scope>NUCLEOTIDE SEQUENCE [LARGE SCALE GENOMIC DNA]</scope>
    <source>
        <strain evidence="1 2">CCMP1851</strain>
    </source>
</reference>
<evidence type="ECO:0008006" key="3">
    <source>
        <dbReference type="Google" id="ProtNLM"/>
    </source>
</evidence>